<proteinExistence type="predicted"/>
<protein>
    <recommendedName>
        <fullName evidence="4">Phage protein</fullName>
    </recommendedName>
</protein>
<dbReference type="EMBL" id="JBBMEU010000027">
    <property type="protein sequence ID" value="MEQ2422268.1"/>
    <property type="molecule type" value="Genomic_DNA"/>
</dbReference>
<dbReference type="RefSeq" id="WP_349173501.1">
    <property type="nucleotide sequence ID" value="NZ_JBBMEU010000027.1"/>
</dbReference>
<feature type="coiled-coil region" evidence="1">
    <location>
        <begin position="193"/>
        <end position="220"/>
    </location>
</feature>
<evidence type="ECO:0000256" key="1">
    <source>
        <dbReference type="SAM" id="Coils"/>
    </source>
</evidence>
<dbReference type="Proteomes" id="UP001433088">
    <property type="component" value="Unassembled WGS sequence"/>
</dbReference>
<accession>A0ABV1CXP1</accession>
<keyword evidence="3" id="KW-1185">Reference proteome</keyword>
<gene>
    <name evidence="2" type="ORF">WMO23_05920</name>
</gene>
<keyword evidence="1" id="KW-0175">Coiled coil</keyword>
<reference evidence="2 3" key="1">
    <citation type="submission" date="2024-03" db="EMBL/GenBank/DDBJ databases">
        <title>Human intestinal bacterial collection.</title>
        <authorList>
            <person name="Pauvert C."/>
            <person name="Hitch T.C.A."/>
            <person name="Clavel T."/>
        </authorList>
    </citation>
    <scope>NUCLEOTIDE SEQUENCE [LARGE SCALE GENOMIC DNA]</scope>
    <source>
        <strain evidence="2 3">CLA-AA-H81</strain>
    </source>
</reference>
<organism evidence="2 3">
    <name type="scientific">Megasphaera intestinihominis</name>
    <dbReference type="NCBI Taxonomy" id="3133159"/>
    <lineage>
        <taxon>Bacteria</taxon>
        <taxon>Bacillati</taxon>
        <taxon>Bacillota</taxon>
        <taxon>Negativicutes</taxon>
        <taxon>Veillonellales</taxon>
        <taxon>Veillonellaceae</taxon>
        <taxon>Megasphaera</taxon>
    </lineage>
</organism>
<name>A0ABV1CXP1_9FIRM</name>
<evidence type="ECO:0000313" key="2">
    <source>
        <dbReference type="EMBL" id="MEQ2422268.1"/>
    </source>
</evidence>
<evidence type="ECO:0000313" key="3">
    <source>
        <dbReference type="Proteomes" id="UP001433088"/>
    </source>
</evidence>
<comment type="caution">
    <text evidence="2">The sequence shown here is derived from an EMBL/GenBank/DDBJ whole genome shotgun (WGS) entry which is preliminary data.</text>
</comment>
<evidence type="ECO:0008006" key="4">
    <source>
        <dbReference type="Google" id="ProtNLM"/>
    </source>
</evidence>
<sequence length="229" mass="26434">MIDDKMAKMAINTLKEYCKNLCSRCAVYGSCGQRYCYFENVDGYNDVGTFENLQKSPKKPPKFDIRQKESADFRNYINEIFLREAEKYGLPMNKANSIKWTARGTIVVTFVDDDNKTNYFGWAKCHPDDAFNPEVGIKLAIERAAQAMKAPFVPEENEAYYYADDENRIYSTINHNTNTDILNIALGNCFRKRKEAHANKEAIRKRMERAKVLLKSLREDDANAMGRCK</sequence>